<dbReference type="AlphaFoldDB" id="A0A0F9RIB7"/>
<gene>
    <name evidence="1" type="ORF">LCGC14_0574470</name>
</gene>
<organism evidence="1">
    <name type="scientific">marine sediment metagenome</name>
    <dbReference type="NCBI Taxonomy" id="412755"/>
    <lineage>
        <taxon>unclassified sequences</taxon>
        <taxon>metagenomes</taxon>
        <taxon>ecological metagenomes</taxon>
    </lineage>
</organism>
<feature type="non-terminal residue" evidence="1">
    <location>
        <position position="219"/>
    </location>
</feature>
<dbReference type="SUPFAM" id="SSF53187">
    <property type="entry name" value="Zn-dependent exopeptidases"/>
    <property type="match status" value="1"/>
</dbReference>
<sequence>MSLEFLSHFLAENPEITKETGYTWYLIKAIDIDGAILNEGWFKGEFNPLKYAKNYYRPAPPEQVEWTFPVNYKKLKFETPLPETQALMHLIQELKPKFMYSLHNSAFGGVYFYVSSGVGKLFSELVNFVKSEQMPLHLGESEAPFIKKLHDAVFQLGGIQEQYDFAESKGIENPQVFIKMGTSSFDYQKRIVGEKSLNLVCEMPYFYHQDIQDTSLTEF</sequence>
<name>A0A0F9RIB7_9ZZZZ</name>
<evidence type="ECO:0008006" key="2">
    <source>
        <dbReference type="Google" id="ProtNLM"/>
    </source>
</evidence>
<accession>A0A0F9RIB7</accession>
<dbReference type="EMBL" id="LAZR01000852">
    <property type="protein sequence ID" value="KKN56240.1"/>
    <property type="molecule type" value="Genomic_DNA"/>
</dbReference>
<dbReference type="Gene3D" id="3.40.630.10">
    <property type="entry name" value="Zn peptidases"/>
    <property type="match status" value="1"/>
</dbReference>
<reference evidence="1" key="1">
    <citation type="journal article" date="2015" name="Nature">
        <title>Complex archaea that bridge the gap between prokaryotes and eukaryotes.</title>
        <authorList>
            <person name="Spang A."/>
            <person name="Saw J.H."/>
            <person name="Jorgensen S.L."/>
            <person name="Zaremba-Niedzwiedzka K."/>
            <person name="Martijn J."/>
            <person name="Lind A.E."/>
            <person name="van Eijk R."/>
            <person name="Schleper C."/>
            <person name="Guy L."/>
            <person name="Ettema T.J."/>
        </authorList>
    </citation>
    <scope>NUCLEOTIDE SEQUENCE</scope>
</reference>
<evidence type="ECO:0000313" key="1">
    <source>
        <dbReference type="EMBL" id="KKN56240.1"/>
    </source>
</evidence>
<proteinExistence type="predicted"/>
<protein>
    <recommendedName>
        <fullName evidence="2">Peptidase M14 carboxypeptidase A domain-containing protein</fullName>
    </recommendedName>
</protein>
<comment type="caution">
    <text evidence="1">The sequence shown here is derived from an EMBL/GenBank/DDBJ whole genome shotgun (WGS) entry which is preliminary data.</text>
</comment>